<reference evidence="1 2" key="1">
    <citation type="submission" date="2023-07" db="EMBL/GenBank/DDBJ databases">
        <authorList>
            <person name="Peeters C."/>
        </authorList>
    </citation>
    <scope>NUCLEOTIDE SEQUENCE [LARGE SCALE GENOMIC DNA]</scope>
    <source>
        <strain evidence="1 2">LMG 19083</strain>
    </source>
</reference>
<name>A0ABN9IQ60_9RALS</name>
<accession>A0ABN9IQ60</accession>
<comment type="caution">
    <text evidence="1">The sequence shown here is derived from an EMBL/GenBank/DDBJ whole genome shotgun (WGS) entry which is preliminary data.</text>
</comment>
<organism evidence="1 2">
    <name type="scientific">Ralstonia psammae</name>
    <dbReference type="NCBI Taxonomy" id="3058598"/>
    <lineage>
        <taxon>Bacteria</taxon>
        <taxon>Pseudomonadati</taxon>
        <taxon>Pseudomonadota</taxon>
        <taxon>Betaproteobacteria</taxon>
        <taxon>Burkholderiales</taxon>
        <taxon>Burkholderiaceae</taxon>
        <taxon>Ralstonia</taxon>
    </lineage>
</organism>
<gene>
    <name evidence="1" type="ORF">LMG19083_01906</name>
</gene>
<evidence type="ECO:0000313" key="2">
    <source>
        <dbReference type="Proteomes" id="UP001189813"/>
    </source>
</evidence>
<evidence type="ECO:0000313" key="1">
    <source>
        <dbReference type="EMBL" id="CAJ0789761.1"/>
    </source>
</evidence>
<dbReference type="Proteomes" id="UP001189813">
    <property type="component" value="Unassembled WGS sequence"/>
</dbReference>
<dbReference type="EMBL" id="CATZBU010000004">
    <property type="protein sequence ID" value="CAJ0789761.1"/>
    <property type="molecule type" value="Genomic_DNA"/>
</dbReference>
<proteinExistence type="predicted"/>
<keyword evidence="2" id="KW-1185">Reference proteome</keyword>
<sequence>MLRRPVESALVALVRAVLQLGEVARVVDQLDRAVGIAPVLLRVAVGGAYVPVGRGGPAQFGADGFDLGFVIRAARRHTLAAVNGARRAHELCHRHAKVLARDDAVVRALHVALHVQAIKRPLQIRRDARIERQRCGVALDMAAVDKGVAFFVHHTQARAQRLGWAEAAAHIHRFLERAAAGIAERGAAAKGIARALGHKVGNAARRAEAIHETRQTLEQFHALEVFERHVAAPVGYGQAVDLIALQQVELQAANGDVRCLADVAVVVGRDCRIALEHLADGLRLAVLDQLLRGDVDRERRVEQGLVTQRAGAGLLCTIGGRFGCADLRGGQVDLRGGLLCQRRCASTHGGGCQCEPAHQRCWANADGRTA</sequence>
<protein>
    <submittedName>
        <fullName evidence="1">Uncharacterized protein</fullName>
    </submittedName>
</protein>